<protein>
    <submittedName>
        <fullName evidence="3">Membrane protein containing NADH:ubiquinone/plastoquinone oxidoreductase domain protein</fullName>
        <ecNumber evidence="3">1.-.-.-</ecNumber>
    </submittedName>
</protein>
<dbReference type="GO" id="GO:0042773">
    <property type="term" value="P:ATP synthesis coupled electron transport"/>
    <property type="evidence" value="ECO:0007669"/>
    <property type="project" value="InterPro"/>
</dbReference>
<feature type="transmembrane region" description="Helical" evidence="1">
    <location>
        <begin position="135"/>
        <end position="155"/>
    </location>
</feature>
<dbReference type="PANTHER" id="PTHR43507:SF1">
    <property type="entry name" value="NADH-UBIQUINONE OXIDOREDUCTASE CHAIN 4"/>
    <property type="match status" value="1"/>
</dbReference>
<dbReference type="GO" id="GO:0015990">
    <property type="term" value="P:electron transport coupled proton transport"/>
    <property type="evidence" value="ECO:0007669"/>
    <property type="project" value="TreeGrafter"/>
</dbReference>
<dbReference type="GO" id="GO:0008137">
    <property type="term" value="F:NADH dehydrogenase (ubiquinone) activity"/>
    <property type="evidence" value="ECO:0007669"/>
    <property type="project" value="InterPro"/>
</dbReference>
<dbReference type="PRINTS" id="PR01437">
    <property type="entry name" value="NUOXDRDTASE4"/>
</dbReference>
<evidence type="ECO:0000256" key="1">
    <source>
        <dbReference type="SAM" id="Phobius"/>
    </source>
</evidence>
<dbReference type="EMBL" id="AUZZ01007871">
    <property type="protein sequence ID" value="EQD40745.1"/>
    <property type="molecule type" value="Genomic_DNA"/>
</dbReference>
<dbReference type="GO" id="GO:0003954">
    <property type="term" value="F:NADH dehydrogenase activity"/>
    <property type="evidence" value="ECO:0007669"/>
    <property type="project" value="TreeGrafter"/>
</dbReference>
<dbReference type="InterPro" id="IPR001750">
    <property type="entry name" value="ND/Mrp_TM"/>
</dbReference>
<keyword evidence="1" id="KW-0472">Membrane</keyword>
<feature type="transmembrane region" description="Helical" evidence="1">
    <location>
        <begin position="45"/>
        <end position="70"/>
    </location>
</feature>
<keyword evidence="3" id="KW-0560">Oxidoreductase</keyword>
<reference evidence="3" key="1">
    <citation type="submission" date="2013-08" db="EMBL/GenBank/DDBJ databases">
        <authorList>
            <person name="Mendez C."/>
            <person name="Richter M."/>
            <person name="Ferrer M."/>
            <person name="Sanchez J."/>
        </authorList>
    </citation>
    <scope>NUCLEOTIDE SEQUENCE</scope>
</reference>
<feature type="domain" description="NADH:quinone oxidoreductase/Mrp antiporter transmembrane" evidence="2">
    <location>
        <begin position="99"/>
        <end position="153"/>
    </location>
</feature>
<sequence>AVAVVTATIELILSLIVLVLYNAHIAGAHTLDFAGRWVLSAPLGLAYDVAVDGISVFMVVLSALVVWLALLGARERRREPAFVAWLLLLTAFTMGSFVAHDLFEFFIFFELTLVPSYFIIAQWGGRERARAALKFFVYTFTGSAFLFVGTLYLGFAHQHQTGGAL</sequence>
<dbReference type="InterPro" id="IPR003918">
    <property type="entry name" value="NADH_UbQ_OxRdtase"/>
</dbReference>
<dbReference type="GO" id="GO:0048039">
    <property type="term" value="F:ubiquinone binding"/>
    <property type="evidence" value="ECO:0007669"/>
    <property type="project" value="TreeGrafter"/>
</dbReference>
<reference evidence="3" key="2">
    <citation type="journal article" date="2014" name="ISME J.">
        <title>Microbial stratification in low pH oxic and suboxic macroscopic growths along an acid mine drainage.</title>
        <authorList>
            <person name="Mendez-Garcia C."/>
            <person name="Mesa V."/>
            <person name="Sprenger R.R."/>
            <person name="Richter M."/>
            <person name="Diez M.S."/>
            <person name="Solano J."/>
            <person name="Bargiela R."/>
            <person name="Golyshina O.V."/>
            <person name="Manteca A."/>
            <person name="Ramos J.L."/>
            <person name="Gallego J.R."/>
            <person name="Llorente I."/>
            <person name="Martins Dos Santos V.A."/>
            <person name="Jensen O.N."/>
            <person name="Pelaez A.I."/>
            <person name="Sanchez J."/>
            <person name="Ferrer M."/>
        </authorList>
    </citation>
    <scope>NUCLEOTIDE SEQUENCE</scope>
</reference>
<gene>
    <name evidence="3" type="ORF">B2A_10929</name>
</gene>
<accession>T1AFQ3</accession>
<evidence type="ECO:0000259" key="2">
    <source>
        <dbReference type="Pfam" id="PF00361"/>
    </source>
</evidence>
<organism evidence="3">
    <name type="scientific">mine drainage metagenome</name>
    <dbReference type="NCBI Taxonomy" id="410659"/>
    <lineage>
        <taxon>unclassified sequences</taxon>
        <taxon>metagenomes</taxon>
        <taxon>ecological metagenomes</taxon>
    </lineage>
</organism>
<proteinExistence type="predicted"/>
<keyword evidence="1" id="KW-1133">Transmembrane helix</keyword>
<comment type="caution">
    <text evidence="3">The sequence shown here is derived from an EMBL/GenBank/DDBJ whole genome shotgun (WGS) entry which is preliminary data.</text>
</comment>
<dbReference type="AlphaFoldDB" id="T1AFQ3"/>
<name>T1AFQ3_9ZZZZ</name>
<dbReference type="Pfam" id="PF00361">
    <property type="entry name" value="Proton_antipo_M"/>
    <property type="match status" value="1"/>
</dbReference>
<dbReference type="PANTHER" id="PTHR43507">
    <property type="entry name" value="NADH-UBIQUINONE OXIDOREDUCTASE CHAIN 4"/>
    <property type="match status" value="1"/>
</dbReference>
<dbReference type="EC" id="1.-.-.-" evidence="3"/>
<keyword evidence="3" id="KW-0830">Ubiquinone</keyword>
<keyword evidence="1" id="KW-0812">Transmembrane</keyword>
<feature type="non-terminal residue" evidence="3">
    <location>
        <position position="1"/>
    </location>
</feature>
<feature type="transmembrane region" description="Helical" evidence="1">
    <location>
        <begin position="82"/>
        <end position="99"/>
    </location>
</feature>
<feature type="transmembrane region" description="Helical" evidence="1">
    <location>
        <begin position="7"/>
        <end position="25"/>
    </location>
</feature>
<feature type="non-terminal residue" evidence="3">
    <location>
        <position position="165"/>
    </location>
</feature>
<feature type="transmembrane region" description="Helical" evidence="1">
    <location>
        <begin position="105"/>
        <end position="123"/>
    </location>
</feature>
<evidence type="ECO:0000313" key="3">
    <source>
        <dbReference type="EMBL" id="EQD40745.1"/>
    </source>
</evidence>